<evidence type="ECO:0000256" key="6">
    <source>
        <dbReference type="ARBA" id="ARBA00048212"/>
    </source>
</evidence>
<comment type="catalytic activity">
    <reaction evidence="7">
        <text>L-isoleucine + 2-oxoglutarate = (S)-3-methyl-2-oxopentanoate + L-glutamate</text>
        <dbReference type="Rhea" id="RHEA:24801"/>
        <dbReference type="ChEBI" id="CHEBI:16810"/>
        <dbReference type="ChEBI" id="CHEBI:29985"/>
        <dbReference type="ChEBI" id="CHEBI:35146"/>
        <dbReference type="ChEBI" id="CHEBI:58045"/>
        <dbReference type="EC" id="2.6.1.42"/>
    </reaction>
</comment>
<dbReference type="GO" id="GO:0008483">
    <property type="term" value="F:transaminase activity"/>
    <property type="evidence" value="ECO:0007669"/>
    <property type="project" value="UniProtKB-KW"/>
</dbReference>
<evidence type="ECO:0000256" key="8">
    <source>
        <dbReference type="ARBA" id="ARBA00049229"/>
    </source>
</evidence>
<evidence type="ECO:0000256" key="3">
    <source>
        <dbReference type="ARBA" id="ARBA00005072"/>
    </source>
</evidence>
<dbReference type="EC" id="2.6.1.42" evidence="5"/>
<dbReference type="PANTHER" id="PTHR42743">
    <property type="entry name" value="AMINO-ACID AMINOTRANSFERASE"/>
    <property type="match status" value="1"/>
</dbReference>
<comment type="similarity">
    <text evidence="4">Belongs to the class-IV pyridoxal-phosphate-dependent aminotransferase family.</text>
</comment>
<evidence type="ECO:0000256" key="4">
    <source>
        <dbReference type="ARBA" id="ARBA00009320"/>
    </source>
</evidence>
<evidence type="ECO:0000256" key="5">
    <source>
        <dbReference type="ARBA" id="ARBA00013053"/>
    </source>
</evidence>
<comment type="pathway">
    <text evidence="2">Amino-acid biosynthesis; L-valine biosynthesis; L-valine from pyruvate: step 4/4.</text>
</comment>
<protein>
    <recommendedName>
        <fullName evidence="5">branched-chain-amino-acid transaminase</fullName>
        <ecNumber evidence="5">2.6.1.42</ecNumber>
    </recommendedName>
</protein>
<sequence>MLAGFFMTNFNGTILEENTFLSPQNRGYAYGDALFETIKTSYGKILFWEDHYFRLMASMRIMRMEIPMNFTMEFLEEQMQKTLEANQLLKSSARIKLMIHRNEGGFYMPDTNDVSFIISVKQIQDDFYLLKTDFYEVDLFKDYYISPSLLSTLKTNNKALNVIGSIFAKENNLNNCLILNTDKKVVEALNGNIFLVKENVIKTPPISDGCLKGVMRTQVINIVKALPEYEIVEDSISPFDLQKADELFITNVISGIQPISKYRKKIFFNDVSRELLQKLNVKIRLN</sequence>
<dbReference type="InterPro" id="IPR043132">
    <property type="entry name" value="BCAT-like_C"/>
</dbReference>
<dbReference type="InterPro" id="IPR001544">
    <property type="entry name" value="Aminotrans_IV"/>
</dbReference>
<keyword evidence="9" id="KW-0808">Transferase</keyword>
<gene>
    <name evidence="9" type="ORF">GCM10023311_21210</name>
</gene>
<comment type="catalytic activity">
    <reaction evidence="8">
        <text>L-leucine + 2-oxoglutarate = 4-methyl-2-oxopentanoate + L-glutamate</text>
        <dbReference type="Rhea" id="RHEA:18321"/>
        <dbReference type="ChEBI" id="CHEBI:16810"/>
        <dbReference type="ChEBI" id="CHEBI:17865"/>
        <dbReference type="ChEBI" id="CHEBI:29985"/>
        <dbReference type="ChEBI" id="CHEBI:57427"/>
        <dbReference type="EC" id="2.6.1.42"/>
    </reaction>
</comment>
<organism evidence="9 10">
    <name type="scientific">Flaviramulus aquimarinus</name>
    <dbReference type="NCBI Taxonomy" id="1170456"/>
    <lineage>
        <taxon>Bacteria</taxon>
        <taxon>Pseudomonadati</taxon>
        <taxon>Bacteroidota</taxon>
        <taxon>Flavobacteriia</taxon>
        <taxon>Flavobacteriales</taxon>
        <taxon>Flavobacteriaceae</taxon>
        <taxon>Flaviramulus</taxon>
    </lineage>
</organism>
<evidence type="ECO:0000313" key="9">
    <source>
        <dbReference type="EMBL" id="GAA4896268.1"/>
    </source>
</evidence>
<dbReference type="Gene3D" id="3.30.470.10">
    <property type="match status" value="1"/>
</dbReference>
<comment type="pathway">
    <text evidence="3">Amino-acid biosynthesis; L-leucine biosynthesis; L-leucine from 3-methyl-2-oxobutanoate: step 4/4.</text>
</comment>
<dbReference type="Gene3D" id="3.20.10.10">
    <property type="entry name" value="D-amino Acid Aminotransferase, subunit A, domain 2"/>
    <property type="match status" value="1"/>
</dbReference>
<dbReference type="InterPro" id="IPR050571">
    <property type="entry name" value="Class-IV_PLP-Dep_Aminotrnsfr"/>
</dbReference>
<dbReference type="PANTHER" id="PTHR42743:SF11">
    <property type="entry name" value="AMINODEOXYCHORISMATE LYASE"/>
    <property type="match status" value="1"/>
</dbReference>
<dbReference type="InterPro" id="IPR043131">
    <property type="entry name" value="BCAT-like_N"/>
</dbReference>
<dbReference type="InterPro" id="IPR036038">
    <property type="entry name" value="Aminotransferase-like"/>
</dbReference>
<keyword evidence="9" id="KW-0032">Aminotransferase</keyword>
<comment type="caution">
    <text evidence="9">The sequence shown here is derived from an EMBL/GenBank/DDBJ whole genome shotgun (WGS) entry which is preliminary data.</text>
</comment>
<dbReference type="EMBL" id="BAABJH010000005">
    <property type="protein sequence ID" value="GAA4896268.1"/>
    <property type="molecule type" value="Genomic_DNA"/>
</dbReference>
<evidence type="ECO:0000313" key="10">
    <source>
        <dbReference type="Proteomes" id="UP001500433"/>
    </source>
</evidence>
<comment type="catalytic activity">
    <reaction evidence="6">
        <text>L-valine + 2-oxoglutarate = 3-methyl-2-oxobutanoate + L-glutamate</text>
        <dbReference type="Rhea" id="RHEA:24813"/>
        <dbReference type="ChEBI" id="CHEBI:11851"/>
        <dbReference type="ChEBI" id="CHEBI:16810"/>
        <dbReference type="ChEBI" id="CHEBI:29985"/>
        <dbReference type="ChEBI" id="CHEBI:57762"/>
        <dbReference type="EC" id="2.6.1.42"/>
    </reaction>
</comment>
<comment type="pathway">
    <text evidence="1">Amino-acid biosynthesis; L-isoleucine biosynthesis; L-isoleucine from 2-oxobutanoate: step 4/4.</text>
</comment>
<keyword evidence="10" id="KW-1185">Reference proteome</keyword>
<evidence type="ECO:0000256" key="1">
    <source>
        <dbReference type="ARBA" id="ARBA00004824"/>
    </source>
</evidence>
<dbReference type="Pfam" id="PF01063">
    <property type="entry name" value="Aminotran_4"/>
    <property type="match status" value="1"/>
</dbReference>
<evidence type="ECO:0000256" key="7">
    <source>
        <dbReference type="ARBA" id="ARBA00048798"/>
    </source>
</evidence>
<reference evidence="10" key="1">
    <citation type="journal article" date="2019" name="Int. J. Syst. Evol. Microbiol.">
        <title>The Global Catalogue of Microorganisms (GCM) 10K type strain sequencing project: providing services to taxonomists for standard genome sequencing and annotation.</title>
        <authorList>
            <consortium name="The Broad Institute Genomics Platform"/>
            <consortium name="The Broad Institute Genome Sequencing Center for Infectious Disease"/>
            <person name="Wu L."/>
            <person name="Ma J."/>
        </authorList>
    </citation>
    <scope>NUCLEOTIDE SEQUENCE [LARGE SCALE GENOMIC DNA]</scope>
    <source>
        <strain evidence="10">JCM 18274</strain>
    </source>
</reference>
<dbReference type="CDD" id="cd00449">
    <property type="entry name" value="PLPDE_IV"/>
    <property type="match status" value="1"/>
</dbReference>
<name>A0ABP9FA72_9FLAO</name>
<proteinExistence type="inferred from homology"/>
<accession>A0ABP9FA72</accession>
<dbReference type="SUPFAM" id="SSF56752">
    <property type="entry name" value="D-aminoacid aminotransferase-like PLP-dependent enzymes"/>
    <property type="match status" value="1"/>
</dbReference>
<evidence type="ECO:0000256" key="2">
    <source>
        <dbReference type="ARBA" id="ARBA00004931"/>
    </source>
</evidence>
<dbReference type="Proteomes" id="UP001500433">
    <property type="component" value="Unassembled WGS sequence"/>
</dbReference>